<organism evidence="4 5">
    <name type="scientific">Nonomuraea bangladeshensis</name>
    <dbReference type="NCBI Taxonomy" id="404385"/>
    <lineage>
        <taxon>Bacteria</taxon>
        <taxon>Bacillati</taxon>
        <taxon>Actinomycetota</taxon>
        <taxon>Actinomycetes</taxon>
        <taxon>Streptosporangiales</taxon>
        <taxon>Streptosporangiaceae</taxon>
        <taxon>Nonomuraea</taxon>
    </lineage>
</organism>
<accession>A0ABV3H0K2</accession>
<evidence type="ECO:0000256" key="2">
    <source>
        <dbReference type="SAM" id="SignalP"/>
    </source>
</evidence>
<protein>
    <submittedName>
        <fullName evidence="4">Transporter substrate-binding domain-containing protein</fullName>
    </submittedName>
</protein>
<dbReference type="InterPro" id="IPR001638">
    <property type="entry name" value="Solute-binding_3/MltF_N"/>
</dbReference>
<feature type="domain" description="Solute-binding protein family 3/N-terminal" evidence="3">
    <location>
        <begin position="63"/>
        <end position="286"/>
    </location>
</feature>
<comment type="caution">
    <text evidence="4">The sequence shown here is derived from an EMBL/GenBank/DDBJ whole genome shotgun (WGS) entry which is preliminary data.</text>
</comment>
<dbReference type="EMBL" id="JBFARM010000003">
    <property type="protein sequence ID" value="MEV4285670.1"/>
    <property type="molecule type" value="Genomic_DNA"/>
</dbReference>
<proteinExistence type="predicted"/>
<dbReference type="PROSITE" id="PS51257">
    <property type="entry name" value="PROKAR_LIPOPROTEIN"/>
    <property type="match status" value="1"/>
</dbReference>
<feature type="signal peptide" evidence="2">
    <location>
        <begin position="1"/>
        <end position="26"/>
    </location>
</feature>
<keyword evidence="5" id="KW-1185">Reference proteome</keyword>
<dbReference type="RefSeq" id="WP_344207914.1">
    <property type="nucleotide sequence ID" value="NZ_BAAAMV010000004.1"/>
</dbReference>
<evidence type="ECO:0000256" key="1">
    <source>
        <dbReference type="ARBA" id="ARBA00022729"/>
    </source>
</evidence>
<sequence length="303" mass="31408">MIRTSGRRNGATLAALSACAVLVLTACGGGSQSGTSASPAAATAAAQAADPAVAKLVPQGVKDIKVAVFSDWAPEEYAENGEIKGWSVDVAKAMAARMGVNFAYTATGFDMIIPGLDNGRYDLAVASLGVTPDRLESLDFVPLQKEGTAFGWKKGAGLNIQKVEDTCGKTVAVLTGAWEYKYLTDNNAKLCGSTPMKIEQFKDQPSAELAVTSGRVQLVAAGSGKLKYSAKQSGAMDVSDLLVNAVYNGLGVKKDSPLGPALKAALQAVIDDGTYTKIRSQWGVTSQGDLKQAVLITQANPEG</sequence>
<dbReference type="PANTHER" id="PTHR35936">
    <property type="entry name" value="MEMBRANE-BOUND LYTIC MUREIN TRANSGLYCOSYLASE F"/>
    <property type="match status" value="1"/>
</dbReference>
<keyword evidence="1 2" id="KW-0732">Signal</keyword>
<feature type="chain" id="PRO_5046789726" evidence="2">
    <location>
        <begin position="27"/>
        <end position="303"/>
    </location>
</feature>
<evidence type="ECO:0000313" key="5">
    <source>
        <dbReference type="Proteomes" id="UP001552427"/>
    </source>
</evidence>
<reference evidence="4 5" key="1">
    <citation type="submission" date="2024-06" db="EMBL/GenBank/DDBJ databases">
        <title>The Natural Products Discovery Center: Release of the First 8490 Sequenced Strains for Exploring Actinobacteria Biosynthetic Diversity.</title>
        <authorList>
            <person name="Kalkreuter E."/>
            <person name="Kautsar S.A."/>
            <person name="Yang D."/>
            <person name="Bader C.D."/>
            <person name="Teijaro C.N."/>
            <person name="Fluegel L."/>
            <person name="Davis C.M."/>
            <person name="Simpson J.R."/>
            <person name="Lauterbach L."/>
            <person name="Steele A.D."/>
            <person name="Gui C."/>
            <person name="Meng S."/>
            <person name="Li G."/>
            <person name="Viehrig K."/>
            <person name="Ye F."/>
            <person name="Su P."/>
            <person name="Kiefer A.F."/>
            <person name="Nichols A."/>
            <person name="Cepeda A.J."/>
            <person name="Yan W."/>
            <person name="Fan B."/>
            <person name="Jiang Y."/>
            <person name="Adhikari A."/>
            <person name="Zheng C.-J."/>
            <person name="Schuster L."/>
            <person name="Cowan T.M."/>
            <person name="Smanski M.J."/>
            <person name="Chevrette M.G."/>
            <person name="De Carvalho L.P.S."/>
            <person name="Shen B."/>
        </authorList>
    </citation>
    <scope>NUCLEOTIDE SEQUENCE [LARGE SCALE GENOMIC DNA]</scope>
    <source>
        <strain evidence="4 5">NPDC049574</strain>
    </source>
</reference>
<dbReference type="PANTHER" id="PTHR35936:SF17">
    <property type="entry name" value="ARGININE-BINDING EXTRACELLULAR PROTEIN ARTP"/>
    <property type="match status" value="1"/>
</dbReference>
<dbReference type="SUPFAM" id="SSF53850">
    <property type="entry name" value="Periplasmic binding protein-like II"/>
    <property type="match status" value="1"/>
</dbReference>
<dbReference type="Pfam" id="PF00497">
    <property type="entry name" value="SBP_bac_3"/>
    <property type="match status" value="1"/>
</dbReference>
<dbReference type="Proteomes" id="UP001552427">
    <property type="component" value="Unassembled WGS sequence"/>
</dbReference>
<dbReference type="SMART" id="SM00062">
    <property type="entry name" value="PBPb"/>
    <property type="match status" value="1"/>
</dbReference>
<name>A0ABV3H0K2_9ACTN</name>
<evidence type="ECO:0000259" key="3">
    <source>
        <dbReference type="SMART" id="SM00062"/>
    </source>
</evidence>
<evidence type="ECO:0000313" key="4">
    <source>
        <dbReference type="EMBL" id="MEV4285670.1"/>
    </source>
</evidence>
<gene>
    <name evidence="4" type="ORF">AB0K40_09200</name>
</gene>
<dbReference type="Gene3D" id="3.40.190.10">
    <property type="entry name" value="Periplasmic binding protein-like II"/>
    <property type="match status" value="2"/>
</dbReference>